<gene>
    <name evidence="2" type="ORF">P167DRAFT_478170</name>
</gene>
<keyword evidence="1" id="KW-0812">Transmembrane</keyword>
<dbReference type="OrthoDB" id="5356816at2759"/>
<feature type="non-terminal residue" evidence="2">
    <location>
        <position position="119"/>
    </location>
</feature>
<keyword evidence="1" id="KW-0472">Membrane</keyword>
<dbReference type="InParanoid" id="A0A3N4KGG3"/>
<organism evidence="2 3">
    <name type="scientific">Morchella conica CCBAS932</name>
    <dbReference type="NCBI Taxonomy" id="1392247"/>
    <lineage>
        <taxon>Eukaryota</taxon>
        <taxon>Fungi</taxon>
        <taxon>Dikarya</taxon>
        <taxon>Ascomycota</taxon>
        <taxon>Pezizomycotina</taxon>
        <taxon>Pezizomycetes</taxon>
        <taxon>Pezizales</taxon>
        <taxon>Morchellaceae</taxon>
        <taxon>Morchella</taxon>
    </lineage>
</organism>
<dbReference type="EMBL" id="ML119163">
    <property type="protein sequence ID" value="RPB08449.1"/>
    <property type="molecule type" value="Genomic_DNA"/>
</dbReference>
<keyword evidence="1" id="KW-1133">Transmembrane helix</keyword>
<dbReference type="Proteomes" id="UP000277580">
    <property type="component" value="Unassembled WGS sequence"/>
</dbReference>
<proteinExistence type="predicted"/>
<name>A0A3N4KGG3_9PEZI</name>
<protein>
    <submittedName>
        <fullName evidence="2">Uncharacterized protein</fullName>
    </submittedName>
</protein>
<reference evidence="2 3" key="1">
    <citation type="journal article" date="2018" name="Nat. Ecol. Evol.">
        <title>Pezizomycetes genomes reveal the molecular basis of ectomycorrhizal truffle lifestyle.</title>
        <authorList>
            <person name="Murat C."/>
            <person name="Payen T."/>
            <person name="Noel B."/>
            <person name="Kuo A."/>
            <person name="Morin E."/>
            <person name="Chen J."/>
            <person name="Kohler A."/>
            <person name="Krizsan K."/>
            <person name="Balestrini R."/>
            <person name="Da Silva C."/>
            <person name="Montanini B."/>
            <person name="Hainaut M."/>
            <person name="Levati E."/>
            <person name="Barry K.W."/>
            <person name="Belfiori B."/>
            <person name="Cichocki N."/>
            <person name="Clum A."/>
            <person name="Dockter R.B."/>
            <person name="Fauchery L."/>
            <person name="Guy J."/>
            <person name="Iotti M."/>
            <person name="Le Tacon F."/>
            <person name="Lindquist E.A."/>
            <person name="Lipzen A."/>
            <person name="Malagnac F."/>
            <person name="Mello A."/>
            <person name="Molinier V."/>
            <person name="Miyauchi S."/>
            <person name="Poulain J."/>
            <person name="Riccioni C."/>
            <person name="Rubini A."/>
            <person name="Sitrit Y."/>
            <person name="Splivallo R."/>
            <person name="Traeger S."/>
            <person name="Wang M."/>
            <person name="Zifcakova L."/>
            <person name="Wipf D."/>
            <person name="Zambonelli A."/>
            <person name="Paolocci F."/>
            <person name="Nowrousian M."/>
            <person name="Ottonello S."/>
            <person name="Baldrian P."/>
            <person name="Spatafora J.W."/>
            <person name="Henrissat B."/>
            <person name="Nagy L.G."/>
            <person name="Aury J.M."/>
            <person name="Wincker P."/>
            <person name="Grigoriev I.V."/>
            <person name="Bonfante P."/>
            <person name="Martin F.M."/>
        </authorList>
    </citation>
    <scope>NUCLEOTIDE SEQUENCE [LARGE SCALE GENOMIC DNA]</scope>
    <source>
        <strain evidence="2 3">CCBAS932</strain>
    </source>
</reference>
<sequence>NPFHMRLLYTLALLVQLSDVYNFMTLTRLFWPRRSDLTGPTSTFFLRTYCTLLLPYILLCFWLRHYHIRETDVGQALGASFALFHALAPAWYVWSWWSGGYVQRPLGVIVAFHVGCVVW</sequence>
<feature type="transmembrane region" description="Helical" evidence="1">
    <location>
        <begin position="76"/>
        <end position="97"/>
    </location>
</feature>
<accession>A0A3N4KGG3</accession>
<evidence type="ECO:0000313" key="3">
    <source>
        <dbReference type="Proteomes" id="UP000277580"/>
    </source>
</evidence>
<evidence type="ECO:0000256" key="1">
    <source>
        <dbReference type="SAM" id="Phobius"/>
    </source>
</evidence>
<evidence type="ECO:0000313" key="2">
    <source>
        <dbReference type="EMBL" id="RPB08449.1"/>
    </source>
</evidence>
<feature type="non-terminal residue" evidence="2">
    <location>
        <position position="1"/>
    </location>
</feature>
<feature type="transmembrane region" description="Helical" evidence="1">
    <location>
        <begin position="44"/>
        <end position="64"/>
    </location>
</feature>
<dbReference type="AlphaFoldDB" id="A0A3N4KGG3"/>
<keyword evidence="3" id="KW-1185">Reference proteome</keyword>